<dbReference type="Pfam" id="PF17827">
    <property type="entry name" value="PrmC_N"/>
    <property type="match status" value="1"/>
</dbReference>
<dbReference type="GO" id="GO:0032259">
    <property type="term" value="P:methylation"/>
    <property type="evidence" value="ECO:0007669"/>
    <property type="project" value="UniProtKB-KW"/>
</dbReference>
<protein>
    <recommendedName>
        <fullName evidence="4">Release factor glutamine methyltransferase</fullName>
        <shortName evidence="4">RF MTase</shortName>
        <ecNumber evidence="4">2.1.1.297</ecNumber>
    </recommendedName>
    <alternativeName>
        <fullName evidence="4">N5-glutamine methyltransferase PrmC</fullName>
    </alternativeName>
    <alternativeName>
        <fullName evidence="4">Protein-(glutamine-N5) MTase PrmC</fullName>
    </alternativeName>
    <alternativeName>
        <fullName evidence="4">Protein-glutamine N-methyltransferase PrmC</fullName>
    </alternativeName>
</protein>
<keyword evidence="2 4" id="KW-0808">Transferase</keyword>
<evidence type="ECO:0000313" key="7">
    <source>
        <dbReference type="EMBL" id="MDQ0517417.1"/>
    </source>
</evidence>
<sequence length="292" mass="29944">MTQDAATLGTVRRAAAKRLAEAEIDTPALDARILVATAVGLAPNALPLSEDRAITGDEAVAIEAMLARRVAGEPVARIVGSREFWGLSFSLNADTLVPRPDSETVVEAALAFVDESGGRSRPLRLVDIGTGSGALLAALASELPRATGLGIDLSPGAATAARDNAARLGLGARLLFVVGSYADCAGMADVVVTNPPYIESEVIAGLAAEVRDHDPRLALDGGADGLDAYRAIIPQLLRVMAAGGRAFLEIGSAQADAVTALAGRHGLVACVHRDLAGHDRVVELRRGAAVSP</sequence>
<evidence type="ECO:0000256" key="4">
    <source>
        <dbReference type="HAMAP-Rule" id="MF_02126"/>
    </source>
</evidence>
<dbReference type="InterPro" id="IPR041698">
    <property type="entry name" value="Methyltransf_25"/>
</dbReference>
<feature type="binding site" evidence="4">
    <location>
        <position position="194"/>
    </location>
    <ligand>
        <name>S-adenosyl-L-methionine</name>
        <dbReference type="ChEBI" id="CHEBI:59789"/>
    </ligand>
</feature>
<dbReference type="InterPro" id="IPR040758">
    <property type="entry name" value="PrmC_N"/>
</dbReference>
<comment type="caution">
    <text evidence="7">The sequence shown here is derived from an EMBL/GenBank/DDBJ whole genome shotgun (WGS) entry which is preliminary data.</text>
</comment>
<dbReference type="PANTHER" id="PTHR18895:SF74">
    <property type="entry name" value="MTRF1L RELEASE FACTOR GLUTAMINE METHYLTRANSFERASE"/>
    <property type="match status" value="1"/>
</dbReference>
<dbReference type="Gene3D" id="1.10.8.10">
    <property type="entry name" value="DNA helicase RuvA subunit, C-terminal domain"/>
    <property type="match status" value="1"/>
</dbReference>
<dbReference type="PROSITE" id="PS00092">
    <property type="entry name" value="N6_MTASE"/>
    <property type="match status" value="1"/>
</dbReference>
<dbReference type="EMBL" id="JAUSWJ010000001">
    <property type="protein sequence ID" value="MDQ0517417.1"/>
    <property type="molecule type" value="Genomic_DNA"/>
</dbReference>
<dbReference type="Proteomes" id="UP001223743">
    <property type="component" value="Unassembled WGS sequence"/>
</dbReference>
<dbReference type="InterPro" id="IPR002052">
    <property type="entry name" value="DNA_methylase_N6_adenine_CS"/>
</dbReference>
<organism evidence="7 8">
    <name type="scientific">Kaistia geumhonensis</name>
    <dbReference type="NCBI Taxonomy" id="410839"/>
    <lineage>
        <taxon>Bacteria</taxon>
        <taxon>Pseudomonadati</taxon>
        <taxon>Pseudomonadota</taxon>
        <taxon>Alphaproteobacteria</taxon>
        <taxon>Hyphomicrobiales</taxon>
        <taxon>Kaistiaceae</taxon>
        <taxon>Kaistia</taxon>
    </lineage>
</organism>
<evidence type="ECO:0000259" key="6">
    <source>
        <dbReference type="Pfam" id="PF17827"/>
    </source>
</evidence>
<dbReference type="Pfam" id="PF13649">
    <property type="entry name" value="Methyltransf_25"/>
    <property type="match status" value="1"/>
</dbReference>
<dbReference type="HAMAP" id="MF_02126">
    <property type="entry name" value="RF_methyltr_PrmC"/>
    <property type="match status" value="1"/>
</dbReference>
<feature type="domain" description="Methyltransferase" evidence="5">
    <location>
        <begin position="126"/>
        <end position="206"/>
    </location>
</feature>
<dbReference type="PANTHER" id="PTHR18895">
    <property type="entry name" value="HEMK METHYLTRANSFERASE"/>
    <property type="match status" value="1"/>
</dbReference>
<evidence type="ECO:0000256" key="2">
    <source>
        <dbReference type="ARBA" id="ARBA00022679"/>
    </source>
</evidence>
<feature type="binding site" evidence="4">
    <location>
        <begin position="129"/>
        <end position="133"/>
    </location>
    <ligand>
        <name>S-adenosyl-L-methionine</name>
        <dbReference type="ChEBI" id="CHEBI:59789"/>
    </ligand>
</feature>
<dbReference type="NCBIfam" id="TIGR03534">
    <property type="entry name" value="RF_mod_PrmC"/>
    <property type="match status" value="1"/>
</dbReference>
<dbReference type="InterPro" id="IPR029063">
    <property type="entry name" value="SAM-dependent_MTases_sf"/>
</dbReference>
<evidence type="ECO:0000256" key="3">
    <source>
        <dbReference type="ARBA" id="ARBA00022691"/>
    </source>
</evidence>
<reference evidence="7 8" key="1">
    <citation type="submission" date="2023-07" db="EMBL/GenBank/DDBJ databases">
        <title>Genomic Encyclopedia of Type Strains, Phase IV (KMG-IV): sequencing the most valuable type-strain genomes for metagenomic binning, comparative biology and taxonomic classification.</title>
        <authorList>
            <person name="Goeker M."/>
        </authorList>
    </citation>
    <scope>NUCLEOTIDE SEQUENCE [LARGE SCALE GENOMIC DNA]</scope>
    <source>
        <strain evidence="7 8">B1-1</strain>
    </source>
</reference>
<feature type="binding site" evidence="4">
    <location>
        <begin position="194"/>
        <end position="197"/>
    </location>
    <ligand>
        <name>substrate</name>
    </ligand>
</feature>
<comment type="catalytic activity">
    <reaction evidence="4">
        <text>L-glutaminyl-[peptide chain release factor] + S-adenosyl-L-methionine = N(5)-methyl-L-glutaminyl-[peptide chain release factor] + S-adenosyl-L-homocysteine + H(+)</text>
        <dbReference type="Rhea" id="RHEA:42896"/>
        <dbReference type="Rhea" id="RHEA-COMP:10271"/>
        <dbReference type="Rhea" id="RHEA-COMP:10272"/>
        <dbReference type="ChEBI" id="CHEBI:15378"/>
        <dbReference type="ChEBI" id="CHEBI:30011"/>
        <dbReference type="ChEBI" id="CHEBI:57856"/>
        <dbReference type="ChEBI" id="CHEBI:59789"/>
        <dbReference type="ChEBI" id="CHEBI:61891"/>
        <dbReference type="EC" id="2.1.1.297"/>
    </reaction>
</comment>
<dbReference type="SUPFAM" id="SSF53335">
    <property type="entry name" value="S-adenosyl-L-methionine-dependent methyltransferases"/>
    <property type="match status" value="1"/>
</dbReference>
<dbReference type="EC" id="2.1.1.297" evidence="4"/>
<dbReference type="NCBIfam" id="TIGR00536">
    <property type="entry name" value="hemK_fam"/>
    <property type="match status" value="1"/>
</dbReference>
<gene>
    <name evidence="4" type="primary">prmC</name>
    <name evidence="7" type="ORF">QO015_003030</name>
</gene>
<dbReference type="Gene3D" id="3.40.50.150">
    <property type="entry name" value="Vaccinia Virus protein VP39"/>
    <property type="match status" value="1"/>
</dbReference>
<dbReference type="InterPro" id="IPR019874">
    <property type="entry name" value="RF_methyltr_PrmC"/>
</dbReference>
<dbReference type="RefSeq" id="WP_266278399.1">
    <property type="nucleotide sequence ID" value="NZ_JAPKNF010000001.1"/>
</dbReference>
<dbReference type="InterPro" id="IPR050320">
    <property type="entry name" value="N5-glutamine_MTase"/>
</dbReference>
<dbReference type="InterPro" id="IPR004556">
    <property type="entry name" value="HemK-like"/>
</dbReference>
<comment type="caution">
    <text evidence="4">Lacks conserved residue(s) required for the propagation of feature annotation.</text>
</comment>
<feature type="binding site" evidence="4">
    <location>
        <position position="152"/>
    </location>
    <ligand>
        <name>S-adenosyl-L-methionine</name>
        <dbReference type="ChEBI" id="CHEBI:59789"/>
    </ligand>
</feature>
<evidence type="ECO:0000256" key="1">
    <source>
        <dbReference type="ARBA" id="ARBA00022603"/>
    </source>
</evidence>
<accession>A0ABU0M8W8</accession>
<keyword evidence="8" id="KW-1185">Reference proteome</keyword>
<proteinExistence type="inferred from homology"/>
<keyword evidence="1 4" id="KW-0489">Methyltransferase</keyword>
<name>A0ABU0M8W8_9HYPH</name>
<comment type="similarity">
    <text evidence="4">Belongs to the protein N5-glutamine methyltransferase family. PrmC subfamily.</text>
</comment>
<feature type="domain" description="Release factor glutamine methyltransferase N-terminal" evidence="6">
    <location>
        <begin position="12"/>
        <end position="80"/>
    </location>
</feature>
<evidence type="ECO:0000259" key="5">
    <source>
        <dbReference type="Pfam" id="PF13649"/>
    </source>
</evidence>
<comment type="function">
    <text evidence="4">Methylates the class 1 translation termination release factors RF1/PrfA and RF2/PrfB on the glutamine residue of the universally conserved GGQ motif.</text>
</comment>
<evidence type="ECO:0000313" key="8">
    <source>
        <dbReference type="Proteomes" id="UP001223743"/>
    </source>
</evidence>
<dbReference type="GO" id="GO:0102559">
    <property type="term" value="F:peptide chain release factor N(5)-glutamine methyltransferase activity"/>
    <property type="evidence" value="ECO:0007669"/>
    <property type="project" value="UniProtKB-EC"/>
</dbReference>
<keyword evidence="3 4" id="KW-0949">S-adenosyl-L-methionine</keyword>